<dbReference type="InterPro" id="IPR037038">
    <property type="entry name" value="HepT-like_sf"/>
</dbReference>
<keyword evidence="3" id="KW-0378">Hydrolase</keyword>
<evidence type="ECO:0000256" key="3">
    <source>
        <dbReference type="ARBA" id="ARBA00022801"/>
    </source>
</evidence>
<dbReference type="Gene3D" id="1.20.120.580">
    <property type="entry name" value="bsu32300-like"/>
    <property type="match status" value="1"/>
</dbReference>
<reference evidence="6" key="1">
    <citation type="journal article" date="2020" name="mSystems">
        <title>Genome- and Community-Level Interaction Insights into Carbon Utilization and Element Cycling Functions of Hydrothermarchaeota in Hydrothermal Sediment.</title>
        <authorList>
            <person name="Zhou Z."/>
            <person name="Liu Y."/>
            <person name="Xu W."/>
            <person name="Pan J."/>
            <person name="Luo Z.H."/>
            <person name="Li M."/>
        </authorList>
    </citation>
    <scope>NUCLEOTIDE SEQUENCE [LARGE SCALE GENOMIC DNA]</scope>
    <source>
        <strain evidence="6">SpSt-301</strain>
    </source>
</reference>
<dbReference type="PANTHER" id="PTHR33397:SF5">
    <property type="entry name" value="RNASE YUTE-RELATED"/>
    <property type="match status" value="1"/>
</dbReference>
<evidence type="ECO:0000256" key="2">
    <source>
        <dbReference type="ARBA" id="ARBA00022722"/>
    </source>
</evidence>
<keyword evidence="2" id="KW-0540">Nuclease</keyword>
<name>A0A7C1J8A8_9THEO</name>
<dbReference type="GO" id="GO:0016787">
    <property type="term" value="F:hydrolase activity"/>
    <property type="evidence" value="ECO:0007669"/>
    <property type="project" value="UniProtKB-KW"/>
</dbReference>
<dbReference type="AlphaFoldDB" id="A0A7C1J8A8"/>
<dbReference type="Pfam" id="PF01934">
    <property type="entry name" value="HepT-like"/>
    <property type="match status" value="1"/>
</dbReference>
<proteinExistence type="inferred from homology"/>
<protein>
    <submittedName>
        <fullName evidence="6">DUF86 domain-containing protein</fullName>
    </submittedName>
</protein>
<comment type="caution">
    <text evidence="6">The sequence shown here is derived from an EMBL/GenBank/DDBJ whole genome shotgun (WGS) entry which is preliminary data.</text>
</comment>
<keyword evidence="1" id="KW-1277">Toxin-antitoxin system</keyword>
<feature type="compositionally biased region" description="Pro residues" evidence="5">
    <location>
        <begin position="96"/>
        <end position="108"/>
    </location>
</feature>
<gene>
    <name evidence="6" type="ORF">ENQ35_02720</name>
</gene>
<dbReference type="NCBIfam" id="NF047751">
    <property type="entry name" value="HepT_toxin"/>
    <property type="match status" value="1"/>
</dbReference>
<evidence type="ECO:0000256" key="5">
    <source>
        <dbReference type="SAM" id="MobiDB-lite"/>
    </source>
</evidence>
<feature type="compositionally biased region" description="Low complexity" evidence="5">
    <location>
        <begin position="65"/>
        <end position="95"/>
    </location>
</feature>
<organism evidence="6">
    <name type="scientific">Ammonifex degensii</name>
    <dbReference type="NCBI Taxonomy" id="42838"/>
    <lineage>
        <taxon>Bacteria</taxon>
        <taxon>Bacillati</taxon>
        <taxon>Bacillota</taxon>
        <taxon>Clostridia</taxon>
        <taxon>Thermoanaerobacterales</taxon>
        <taxon>Thermoanaerobacteraceae</taxon>
        <taxon>Ammonifex</taxon>
    </lineage>
</organism>
<comment type="similarity">
    <text evidence="4">Belongs to the HepT RNase toxin family.</text>
</comment>
<dbReference type="PANTHER" id="PTHR33397">
    <property type="entry name" value="UPF0331 PROTEIN YUTE"/>
    <property type="match status" value="1"/>
</dbReference>
<sequence>MPLSAVPAPAGLLLVPARRPTLLSPRKALPGSPPPSPLAPGWPPPSRPATWPQLARPGPPPAVSAPPSKLVPSKNAARAAPRRPFAAEPPDVQAFPPAPPTASRPPAPSGSNSAAPPPARPRSPAAGAAGRALPARRLKAEPSGKPKTFPSTASTSHREDSPNHPLFPAGKCKNNQPSPSWQIALSKPLFLDSRRKRQVYWPQSIKRGDLVALPINLLKLGQKVSAIREAIEKLTPFTGLDLQDYLSDEKGVAASKYYFLVATEAAIDICNHLVARLAKRVPNSYAECFEVLAEKRVISGPLAEKLARMAKSRNLLVHQYGDIDNQKVHKIIRTDLTDLDHYLNEIAAFLKTKYRPEGDLTKEWPWKNNSG</sequence>
<dbReference type="GO" id="GO:0004540">
    <property type="term" value="F:RNA nuclease activity"/>
    <property type="evidence" value="ECO:0007669"/>
    <property type="project" value="InterPro"/>
</dbReference>
<evidence type="ECO:0000256" key="1">
    <source>
        <dbReference type="ARBA" id="ARBA00022649"/>
    </source>
</evidence>
<dbReference type="InterPro" id="IPR008201">
    <property type="entry name" value="HepT-like"/>
</dbReference>
<evidence type="ECO:0000313" key="6">
    <source>
        <dbReference type="EMBL" id="HDW51634.1"/>
    </source>
</evidence>
<feature type="compositionally biased region" description="Low complexity" evidence="5">
    <location>
        <begin position="122"/>
        <end position="135"/>
    </location>
</feature>
<feature type="compositionally biased region" description="Pro residues" evidence="5">
    <location>
        <begin position="31"/>
        <end position="47"/>
    </location>
</feature>
<dbReference type="EMBL" id="DSMV01000167">
    <property type="protein sequence ID" value="HDW51634.1"/>
    <property type="molecule type" value="Genomic_DNA"/>
</dbReference>
<evidence type="ECO:0000256" key="4">
    <source>
        <dbReference type="ARBA" id="ARBA00024207"/>
    </source>
</evidence>
<accession>A0A7C1J8A8</accession>
<dbReference type="InterPro" id="IPR052379">
    <property type="entry name" value="Type_VII_TA_RNase"/>
</dbReference>
<dbReference type="GO" id="GO:0110001">
    <property type="term" value="C:toxin-antitoxin complex"/>
    <property type="evidence" value="ECO:0007669"/>
    <property type="project" value="InterPro"/>
</dbReference>
<feature type="region of interest" description="Disordered" evidence="5">
    <location>
        <begin position="23"/>
        <end position="164"/>
    </location>
</feature>